<sequence>MESLELDEIVTRLEVRGSAAVGSTADGLESVVVPLTWADSLIERRPDVLSRLCKAKPAVDDLCALCMSPGTSRCGSCGQRYYRKEAELTWCKLTSDPSGLEIAHPDVNRLSSCPLRGFTAHVNTSLATGRLFLGHGLAILDVYGLKELEKNGLLNFNKCINNLSAPGALAFYAGPHVVFAFEGNEVGLPAKGIDVVPNDWRYATDCIVMKPTNAFFTDLPSLAIPSAMSTKINNTKSLLVSKIYGIQKPIESVVAPMAYWPVSGPSALAFQIGLPWKTRYVLDCEVGTVSEDMKYLKRIYRPRPRNSSGDRSYDWVTTWKERCGSMIIMSIANIRVVHEHHVLAFNKYLDYSLNRCIVPSRKGFLEYWGKYMAVVSIRSDVTFLANPYHELPLSEELTVAPGEDFQYRKALVNLLGHFASRDWKMEVEEKDGVLIPKDVLVPFDPEGDFEFSEEDRDVPSGLKEVF</sequence>
<keyword evidence="2" id="KW-1185">Reference proteome</keyword>
<organism evidence="1 2">
    <name type="scientific">Cephalotrichum gorgonifer</name>
    <dbReference type="NCBI Taxonomy" id="2041049"/>
    <lineage>
        <taxon>Eukaryota</taxon>
        <taxon>Fungi</taxon>
        <taxon>Dikarya</taxon>
        <taxon>Ascomycota</taxon>
        <taxon>Pezizomycotina</taxon>
        <taxon>Sordariomycetes</taxon>
        <taxon>Hypocreomycetidae</taxon>
        <taxon>Microascales</taxon>
        <taxon>Microascaceae</taxon>
        <taxon>Cephalotrichum</taxon>
    </lineage>
</organism>
<comment type="caution">
    <text evidence="1">The sequence shown here is derived from an EMBL/GenBank/DDBJ whole genome shotgun (WGS) entry which is preliminary data.</text>
</comment>
<reference evidence="1" key="1">
    <citation type="submission" date="2018-03" db="EMBL/GenBank/DDBJ databases">
        <authorList>
            <person name="Guldener U."/>
        </authorList>
    </citation>
    <scope>NUCLEOTIDE SEQUENCE</scope>
</reference>
<dbReference type="Proteomes" id="UP001187682">
    <property type="component" value="Unassembled WGS sequence"/>
</dbReference>
<gene>
    <name evidence="1" type="ORF">DNG_05627</name>
</gene>
<evidence type="ECO:0000313" key="1">
    <source>
        <dbReference type="EMBL" id="SPO02948.1"/>
    </source>
</evidence>
<evidence type="ECO:0000313" key="2">
    <source>
        <dbReference type="Proteomes" id="UP001187682"/>
    </source>
</evidence>
<name>A0AAE8N0T8_9PEZI</name>
<proteinExistence type="predicted"/>
<accession>A0AAE8N0T8</accession>
<dbReference type="EMBL" id="ONZQ02000007">
    <property type="protein sequence ID" value="SPO02948.1"/>
    <property type="molecule type" value="Genomic_DNA"/>
</dbReference>
<dbReference type="AlphaFoldDB" id="A0AAE8N0T8"/>
<protein>
    <submittedName>
        <fullName evidence="1">Uncharacterized protein</fullName>
    </submittedName>
</protein>